<accession>A0A0K2UAV5</accession>
<evidence type="ECO:0000313" key="1">
    <source>
        <dbReference type="EMBL" id="CDW35348.1"/>
    </source>
</evidence>
<organism evidence="1">
    <name type="scientific">Lepeophtheirus salmonis</name>
    <name type="common">Salmon louse</name>
    <name type="synonym">Caligus salmonis</name>
    <dbReference type="NCBI Taxonomy" id="72036"/>
    <lineage>
        <taxon>Eukaryota</taxon>
        <taxon>Metazoa</taxon>
        <taxon>Ecdysozoa</taxon>
        <taxon>Arthropoda</taxon>
        <taxon>Crustacea</taxon>
        <taxon>Multicrustacea</taxon>
        <taxon>Hexanauplia</taxon>
        <taxon>Copepoda</taxon>
        <taxon>Siphonostomatoida</taxon>
        <taxon>Caligidae</taxon>
        <taxon>Lepeophtheirus</taxon>
    </lineage>
</organism>
<name>A0A0K2UAV5_LEPSM</name>
<protein>
    <submittedName>
        <fullName evidence="1">Uncharacterized protein</fullName>
    </submittedName>
</protein>
<sequence length="53" mass="6330">IIKLFRWINFYIKLILLIYVSRCYGTEKKSNININNTFLDPLSSNLLIKVILR</sequence>
<dbReference type="AlphaFoldDB" id="A0A0K2UAV5"/>
<feature type="non-terminal residue" evidence="1">
    <location>
        <position position="1"/>
    </location>
</feature>
<dbReference type="EMBL" id="HACA01017987">
    <property type="protein sequence ID" value="CDW35348.1"/>
    <property type="molecule type" value="Transcribed_RNA"/>
</dbReference>
<reference evidence="1" key="1">
    <citation type="submission" date="2014-05" db="EMBL/GenBank/DDBJ databases">
        <authorList>
            <person name="Chronopoulou M."/>
        </authorList>
    </citation>
    <scope>NUCLEOTIDE SEQUENCE</scope>
    <source>
        <tissue evidence="1">Whole organism</tissue>
    </source>
</reference>
<proteinExistence type="predicted"/>